<dbReference type="GO" id="GO:0006893">
    <property type="term" value="P:Golgi to plasma membrane transport"/>
    <property type="evidence" value="ECO:0007669"/>
    <property type="project" value="TreeGrafter"/>
</dbReference>
<evidence type="ECO:0000256" key="2">
    <source>
        <dbReference type="ARBA" id="ARBA00022448"/>
    </source>
</evidence>
<keyword evidence="4 5" id="KW-0175">Coiled coil</keyword>
<dbReference type="InterPro" id="IPR019160">
    <property type="entry name" value="Sec3_CC"/>
</dbReference>
<evidence type="ECO:0000313" key="8">
    <source>
        <dbReference type="WBParaSite" id="Pan_g16467.t1"/>
    </source>
</evidence>
<evidence type="ECO:0000259" key="6">
    <source>
        <dbReference type="SMART" id="SM01313"/>
    </source>
</evidence>
<evidence type="ECO:0000256" key="1">
    <source>
        <dbReference type="ARBA" id="ARBA00006518"/>
    </source>
</evidence>
<dbReference type="Gene3D" id="2.30.29.90">
    <property type="match status" value="1"/>
</dbReference>
<evidence type="ECO:0000313" key="7">
    <source>
        <dbReference type="Proteomes" id="UP000492821"/>
    </source>
</evidence>
<evidence type="ECO:0000256" key="4">
    <source>
        <dbReference type="ARBA" id="ARBA00023054"/>
    </source>
</evidence>
<reference evidence="7" key="1">
    <citation type="journal article" date="2013" name="Genetics">
        <title>The draft genome and transcriptome of Panagrellus redivivus are shaped by the harsh demands of a free-living lifestyle.</title>
        <authorList>
            <person name="Srinivasan J."/>
            <person name="Dillman A.R."/>
            <person name="Macchietto M.G."/>
            <person name="Heikkinen L."/>
            <person name="Lakso M."/>
            <person name="Fracchia K.M."/>
            <person name="Antoshechkin I."/>
            <person name="Mortazavi A."/>
            <person name="Wong G."/>
            <person name="Sternberg P.W."/>
        </authorList>
    </citation>
    <scope>NUCLEOTIDE SEQUENCE [LARGE SCALE GENOMIC DNA]</scope>
    <source>
        <strain evidence="7">MT8872</strain>
    </source>
</reference>
<feature type="coiled-coil region" evidence="5">
    <location>
        <begin position="212"/>
        <end position="239"/>
    </location>
</feature>
<dbReference type="SMART" id="SM01313">
    <property type="entry name" value="Sec3-PIP2_bind"/>
    <property type="match status" value="1"/>
</dbReference>
<evidence type="ECO:0000256" key="3">
    <source>
        <dbReference type="ARBA" id="ARBA00022483"/>
    </source>
</evidence>
<name>A0A7E4V4J2_PANRE</name>
<dbReference type="Pfam" id="PF09763">
    <property type="entry name" value="Sec3_CC"/>
    <property type="match status" value="1"/>
</dbReference>
<dbReference type="PANTHER" id="PTHR16092:SF14">
    <property type="entry name" value="EXOCYST COMPLEX COMPONENT 1 ISOFORM X1"/>
    <property type="match status" value="1"/>
</dbReference>
<organism evidence="7 8">
    <name type="scientific">Panagrellus redivivus</name>
    <name type="common">Microworm</name>
    <dbReference type="NCBI Taxonomy" id="6233"/>
    <lineage>
        <taxon>Eukaryota</taxon>
        <taxon>Metazoa</taxon>
        <taxon>Ecdysozoa</taxon>
        <taxon>Nematoda</taxon>
        <taxon>Chromadorea</taxon>
        <taxon>Rhabditida</taxon>
        <taxon>Tylenchina</taxon>
        <taxon>Panagrolaimomorpha</taxon>
        <taxon>Panagrolaimoidea</taxon>
        <taxon>Panagrolaimidae</taxon>
        <taxon>Panagrellus</taxon>
    </lineage>
</organism>
<proteinExistence type="inferred from homology"/>
<dbReference type="GO" id="GO:0000145">
    <property type="term" value="C:exocyst"/>
    <property type="evidence" value="ECO:0007669"/>
    <property type="project" value="InterPro"/>
</dbReference>
<reference evidence="8" key="2">
    <citation type="submission" date="2020-10" db="UniProtKB">
        <authorList>
            <consortium name="WormBaseParasite"/>
        </authorList>
    </citation>
    <scope>IDENTIFICATION</scope>
</reference>
<dbReference type="PANTHER" id="PTHR16092">
    <property type="entry name" value="SEC3/SYNTAXIN-RELATED"/>
    <property type="match status" value="1"/>
</dbReference>
<dbReference type="GO" id="GO:0005886">
    <property type="term" value="C:plasma membrane"/>
    <property type="evidence" value="ECO:0007669"/>
    <property type="project" value="TreeGrafter"/>
</dbReference>
<dbReference type="GO" id="GO:0005546">
    <property type="term" value="F:phosphatidylinositol-4,5-bisphosphate binding"/>
    <property type="evidence" value="ECO:0007669"/>
    <property type="project" value="TreeGrafter"/>
</dbReference>
<dbReference type="InterPro" id="IPR048628">
    <property type="entry name" value="Sec3_C"/>
</dbReference>
<sequence length="826" mass="95346">MSAFRSTLQKVVFQPDEERLIDVVQILPQPGKKQKKELFMCVAMTMEQPFSVRLYVVKADRSEQLRKREKYALRDVRVVDGINPRKALPEFKMTVLEQVFTLATSTYDEKEKFIRQLYKFAHQYLPVHKPEFINIQLPVEVVPASQVSGPSEAVITENLPITTKEETDFRNLLKKSDLTVGDAKRFAGVLNDRLIELDGANIASIMGNEQAVTDLINLMDDAIGEVTRLEEQLNDLDNILLYVRDSVELIEEKDSLGQVERKNTERLRQELEEFIFHLDTISKEHIGVLRSARLSDPTSINQCCLAARAMNQFLRKKTSLNNMAAYQERVEELHRVRDEFVDKFFSHITALFDNMSSMMEEQEWDSLMLQIQTQRHRCFLPYCELIAWLKSTRLNAYNDVLRRYIKRAADLYGVEFKRFFAAINQRTRALGTRRDSTPGAISPTDQEYINLLETIMGETRNAVEAEQKFCVRFFQISGDLMNSVETRSNESGESGSITGGPKTIEKQFNDQVKMVIQPIFSSFLSHLCDFIESCGSQNISILIMLYVSLSKKMQSHQDTASYFSGIYGSSMILFKQRIDQLMQNVSQQYESYHPTKKVRIGILPTIGQFEALAKHSEMLFEQSGRRTDLEKWHEKLVDALFKGINSVAESPYSKSPPAVVRLENFHELHSTIAGLRIKCLDNKRKEAKKIYQNNVDAYVREYMGRPLERIHVFFEQIERAIEGGIRPEEIGFQQHFSRAELKKVVSAYPGKEVKKGLENLYKKVEKHLTPGSLLLQVVWRQMQDDFLKQLKVYQTVIGKCYPSSRIDLEVSITDVLQYFSEIAQQH</sequence>
<dbReference type="InterPro" id="IPR028258">
    <property type="entry name" value="Sec3-PIP2_bind"/>
</dbReference>
<protein>
    <submittedName>
        <fullName evidence="8">Sec3-PIP2_bind domain-containing protein</fullName>
    </submittedName>
</protein>
<dbReference type="Proteomes" id="UP000492821">
    <property type="component" value="Unassembled WGS sequence"/>
</dbReference>
<comment type="similarity">
    <text evidence="1">Belongs to the SEC3 family.</text>
</comment>
<keyword evidence="3" id="KW-0268">Exocytosis</keyword>
<feature type="domain" description="Exocyst complex component Sec3 PIP2-binding N-terminal" evidence="6">
    <location>
        <begin position="33"/>
        <end position="124"/>
    </location>
</feature>
<keyword evidence="7" id="KW-1185">Reference proteome</keyword>
<dbReference type="WBParaSite" id="Pan_g16467.t1">
    <property type="protein sequence ID" value="Pan_g16467.t1"/>
    <property type="gene ID" value="Pan_g16467"/>
</dbReference>
<evidence type="ECO:0000256" key="5">
    <source>
        <dbReference type="SAM" id="Coils"/>
    </source>
</evidence>
<keyword evidence="2" id="KW-0813">Transport</keyword>
<dbReference type="Pfam" id="PF15277">
    <property type="entry name" value="Sec3-PIP2_bind"/>
    <property type="match status" value="1"/>
</dbReference>
<dbReference type="GO" id="GO:0006887">
    <property type="term" value="P:exocytosis"/>
    <property type="evidence" value="ECO:0007669"/>
    <property type="project" value="UniProtKB-KW"/>
</dbReference>
<accession>A0A7E4V4J2</accession>
<dbReference type="Pfam" id="PF20654">
    <property type="entry name" value="Sec3_C-term"/>
    <property type="match status" value="1"/>
</dbReference>
<dbReference type="AlphaFoldDB" id="A0A7E4V4J2"/>